<comment type="catalytic activity">
    <reaction evidence="10">
        <text>Release of an N-terminal amino acid, preferentially alanine, from a wide range of peptides, amides and arylamides.</text>
        <dbReference type="EC" id="3.4.11.14"/>
    </reaction>
</comment>
<dbReference type="Pfam" id="PF17900">
    <property type="entry name" value="Peptidase_M1_N"/>
    <property type="match status" value="1"/>
</dbReference>
<keyword evidence="3 14" id="KW-0031">Aminopeptidase</keyword>
<feature type="domain" description="ERAP1-like C-terminal" evidence="16">
    <location>
        <begin position="538"/>
        <end position="838"/>
    </location>
</feature>
<keyword evidence="18" id="KW-1185">Reference proteome</keyword>
<evidence type="ECO:0000313" key="19">
    <source>
        <dbReference type="WBParaSite" id="ACAC_0000776401-mRNA-1"/>
    </source>
</evidence>
<comment type="cofactor">
    <cofactor evidence="12 14">
        <name>Zn(2+)</name>
        <dbReference type="ChEBI" id="CHEBI:29105"/>
    </cofactor>
    <text evidence="12 14">Binds 1 zinc ion per subunit.</text>
</comment>
<dbReference type="Proteomes" id="UP000035642">
    <property type="component" value="Unassembled WGS sequence"/>
</dbReference>
<dbReference type="SUPFAM" id="SSF63737">
    <property type="entry name" value="Leukotriene A4 hydrolase N-terminal domain"/>
    <property type="match status" value="1"/>
</dbReference>
<evidence type="ECO:0000256" key="14">
    <source>
        <dbReference type="RuleBase" id="RU364040"/>
    </source>
</evidence>
<feature type="active site" description="Proton acceptor" evidence="11">
    <location>
        <position position="316"/>
    </location>
</feature>
<dbReference type="Gene3D" id="1.25.50.20">
    <property type="match status" value="1"/>
</dbReference>
<evidence type="ECO:0000256" key="7">
    <source>
        <dbReference type="ARBA" id="ARBA00022801"/>
    </source>
</evidence>
<dbReference type="GO" id="GO:0042277">
    <property type="term" value="F:peptide binding"/>
    <property type="evidence" value="ECO:0007669"/>
    <property type="project" value="TreeGrafter"/>
</dbReference>
<dbReference type="GO" id="GO:0016020">
    <property type="term" value="C:membrane"/>
    <property type="evidence" value="ECO:0007669"/>
    <property type="project" value="TreeGrafter"/>
</dbReference>
<proteinExistence type="inferred from homology"/>
<dbReference type="GO" id="GO:0008270">
    <property type="term" value="F:zinc ion binding"/>
    <property type="evidence" value="ECO:0007669"/>
    <property type="project" value="UniProtKB-UniRule"/>
</dbReference>
<feature type="binding site" evidence="12">
    <location>
        <position position="315"/>
    </location>
    <ligand>
        <name>Zn(2+)</name>
        <dbReference type="ChEBI" id="CHEBI:29105"/>
        <note>catalytic</note>
    </ligand>
</feature>
<evidence type="ECO:0000256" key="13">
    <source>
        <dbReference type="PIRSR" id="PIRSR634016-4"/>
    </source>
</evidence>
<dbReference type="InterPro" id="IPR042097">
    <property type="entry name" value="Aminopeptidase_N-like_N_sf"/>
</dbReference>
<evidence type="ECO:0000256" key="2">
    <source>
        <dbReference type="ARBA" id="ARBA00010136"/>
    </source>
</evidence>
<evidence type="ECO:0000256" key="1">
    <source>
        <dbReference type="ARBA" id="ARBA00004496"/>
    </source>
</evidence>
<dbReference type="GO" id="GO:0005615">
    <property type="term" value="C:extracellular space"/>
    <property type="evidence" value="ECO:0007669"/>
    <property type="project" value="TreeGrafter"/>
</dbReference>
<dbReference type="Gene3D" id="2.60.40.1910">
    <property type="match status" value="1"/>
</dbReference>
<protein>
    <recommendedName>
        <fullName evidence="14">Aminopeptidase</fullName>
        <ecNumber evidence="14">3.4.11.-</ecNumber>
    </recommendedName>
</protein>
<keyword evidence="8 12" id="KW-0862">Zinc</keyword>
<keyword evidence="7 14" id="KW-0378">Hydrolase</keyword>
<dbReference type="GO" id="GO:0043171">
    <property type="term" value="P:peptide catabolic process"/>
    <property type="evidence" value="ECO:0007669"/>
    <property type="project" value="TreeGrafter"/>
</dbReference>
<name>A0A0K0DBG3_ANGCA</name>
<dbReference type="InterPro" id="IPR034016">
    <property type="entry name" value="M1_APN-typ"/>
</dbReference>
<dbReference type="FunFam" id="2.60.40.1730:FF:000002">
    <property type="entry name" value="Aminopeptidase"/>
    <property type="match status" value="1"/>
</dbReference>
<keyword evidence="4" id="KW-0963">Cytoplasm</keyword>
<evidence type="ECO:0000256" key="11">
    <source>
        <dbReference type="PIRSR" id="PIRSR634016-1"/>
    </source>
</evidence>
<comment type="similarity">
    <text evidence="2 14">Belongs to the peptidase M1 family.</text>
</comment>
<feature type="domain" description="Aminopeptidase N-like N-terminal" evidence="17">
    <location>
        <begin position="22"/>
        <end position="208"/>
    </location>
</feature>
<feature type="binding site" evidence="12">
    <location>
        <position position="319"/>
    </location>
    <ligand>
        <name>Zn(2+)</name>
        <dbReference type="ChEBI" id="CHEBI:29105"/>
        <note>catalytic</note>
    </ligand>
</feature>
<reference evidence="19" key="2">
    <citation type="submission" date="2016-04" db="UniProtKB">
        <authorList>
            <consortium name="WormBaseParasite"/>
        </authorList>
    </citation>
    <scope>IDENTIFICATION</scope>
</reference>
<dbReference type="AlphaFoldDB" id="A0A0K0DBG3"/>
<evidence type="ECO:0000256" key="8">
    <source>
        <dbReference type="ARBA" id="ARBA00022833"/>
    </source>
</evidence>
<keyword evidence="6 12" id="KW-0479">Metal-binding</keyword>
<dbReference type="InterPro" id="IPR024571">
    <property type="entry name" value="ERAP1-like_C_dom"/>
</dbReference>
<dbReference type="Pfam" id="PF11838">
    <property type="entry name" value="ERAP1_C"/>
    <property type="match status" value="1"/>
</dbReference>
<dbReference type="GO" id="GO:0070006">
    <property type="term" value="F:metalloaminopeptidase activity"/>
    <property type="evidence" value="ECO:0007669"/>
    <property type="project" value="TreeGrafter"/>
</dbReference>
<evidence type="ECO:0000256" key="3">
    <source>
        <dbReference type="ARBA" id="ARBA00022438"/>
    </source>
</evidence>
<dbReference type="GO" id="GO:0005737">
    <property type="term" value="C:cytoplasm"/>
    <property type="evidence" value="ECO:0007669"/>
    <property type="project" value="UniProtKB-SubCell"/>
</dbReference>
<evidence type="ECO:0000313" key="18">
    <source>
        <dbReference type="Proteomes" id="UP000035642"/>
    </source>
</evidence>
<dbReference type="InterPro" id="IPR050344">
    <property type="entry name" value="Peptidase_M1_aminopeptidases"/>
</dbReference>
<feature type="site" description="Transition state stabilizer" evidence="13">
    <location>
        <position position="399"/>
    </location>
</feature>
<dbReference type="InterPro" id="IPR027268">
    <property type="entry name" value="Peptidase_M4/M1_CTD_sf"/>
</dbReference>
<dbReference type="InterPro" id="IPR014782">
    <property type="entry name" value="Peptidase_M1_dom"/>
</dbReference>
<dbReference type="STRING" id="6313.A0A0K0DBG3"/>
<dbReference type="CDD" id="cd09601">
    <property type="entry name" value="M1_APN-Q_like"/>
    <property type="match status" value="1"/>
</dbReference>
<dbReference type="SUPFAM" id="SSF55486">
    <property type="entry name" value="Metalloproteases ('zincins'), catalytic domain"/>
    <property type="match status" value="1"/>
</dbReference>
<sequence>MTFCPAPALKEKYERLPDFAAPEHYELKIVPDMTAFSFTGSLNLTVRILSPTNVLKLHMMSIKIDAAKVTLSDGTVLDDLNHVYDQKFNITTIDLGAGVTPQTIVLSLEYTGEINDKMRGFYRSWYKDDQNREKFLASTQFESTYARYAFPCFDEPIYKATFDVSLVVDPGMTAISNMPAMAATPCEYHGLKKIWVKFDRTPQMSTYLLAFVVGELDYIQTSSKHGTIIRVYTVPGKRCQGTYSLDLAAKAIDWYSDWFGIEYPLPKCDLVAIPDFSMGAMENWGLVTYREVALLIDPSKSSTRQKSRVALVVAHELAHFWFGNLVTMKWWTDLWLKEGFASFMEYLFVGYVCPEFKIWEHFVNDELAQGFNLDALRNSHPIEGKNPCELEEIYDKITYAKSNAINRMLFHYLGEPTFQAGLRLYLKKFQYDNAVTLDLWDALHEASGQDVAKMMSGWTKQMGYPVITVNERQQGTNRILTLSQRRFIADGGEDLENSLWQVPINICVASNPAEIAGKFLMVDREQEIEVPNVTEGEWIKLNAGATGFYRVEYSSDMIKAMITDMSSGKMLLLDRFSIVSDLFALVSVAYVPLYAVQAGRTRMSDFLSVLAALHDEEEYIVWQSLAEGIDNISNVLNYVDSSPLSKRFDSFIISTMEKLGARLGWDCHDGEDSQRGILRAVVHGRLTRAGHAETTARAATLFADHVKSKRPLHPDLRLCIFTNAVRNGGEEAYDQLIHIFETAGFPEVERNCITALAQSRDPKLLHRLFKYAIHDLRPLLLLPITRIGKVRSQDHLLLFYGASVSRVGQEFLWNYFKENMATLATKFGGVGSCLFQNFFCQNLNSQELQILSRPIKQATESVRLNEFLLQSNVTDVDEFLASQGF</sequence>
<dbReference type="InterPro" id="IPR045357">
    <property type="entry name" value="Aminopeptidase_N-like_N"/>
</dbReference>
<evidence type="ECO:0000256" key="5">
    <source>
        <dbReference type="ARBA" id="ARBA00022670"/>
    </source>
</evidence>
<evidence type="ECO:0000256" key="6">
    <source>
        <dbReference type="ARBA" id="ARBA00022723"/>
    </source>
</evidence>
<dbReference type="InterPro" id="IPR001930">
    <property type="entry name" value="Peptidase_M1"/>
</dbReference>
<dbReference type="PANTHER" id="PTHR11533:SF174">
    <property type="entry name" value="PUROMYCIN-SENSITIVE AMINOPEPTIDASE-RELATED"/>
    <property type="match status" value="1"/>
</dbReference>
<evidence type="ECO:0000259" key="16">
    <source>
        <dbReference type="Pfam" id="PF11838"/>
    </source>
</evidence>
<keyword evidence="5 14" id="KW-0645">Protease</keyword>
<feature type="binding site" evidence="12">
    <location>
        <position position="338"/>
    </location>
    <ligand>
        <name>Zn(2+)</name>
        <dbReference type="ChEBI" id="CHEBI:29105"/>
        <note>catalytic</note>
    </ligand>
</feature>
<accession>A0A0K0DBG3</accession>
<evidence type="ECO:0000259" key="17">
    <source>
        <dbReference type="Pfam" id="PF17900"/>
    </source>
</evidence>
<dbReference type="FunFam" id="1.10.390.10:FF:000006">
    <property type="entry name" value="Puromycin-sensitive aminopeptidase"/>
    <property type="match status" value="1"/>
</dbReference>
<dbReference type="FunFam" id="2.60.40.1910:FF:000002">
    <property type="entry name" value="Aminopeptidase"/>
    <property type="match status" value="1"/>
</dbReference>
<dbReference type="GO" id="GO:0006508">
    <property type="term" value="P:proteolysis"/>
    <property type="evidence" value="ECO:0007669"/>
    <property type="project" value="UniProtKB-KW"/>
</dbReference>
<dbReference type="PRINTS" id="PR00756">
    <property type="entry name" value="ALADIPTASE"/>
</dbReference>
<dbReference type="PANTHER" id="PTHR11533">
    <property type="entry name" value="PROTEASE M1 ZINC METALLOPROTEASE"/>
    <property type="match status" value="1"/>
</dbReference>
<evidence type="ECO:0000256" key="12">
    <source>
        <dbReference type="PIRSR" id="PIRSR634016-3"/>
    </source>
</evidence>
<reference evidence="18" key="1">
    <citation type="submission" date="2012-09" db="EMBL/GenBank/DDBJ databases">
        <authorList>
            <person name="Martin A.A."/>
        </authorList>
    </citation>
    <scope>NUCLEOTIDE SEQUENCE</scope>
</reference>
<keyword evidence="9 14" id="KW-0482">Metalloprotease</keyword>
<feature type="domain" description="Peptidase M1 membrane alanine aminopeptidase" evidence="15">
    <location>
        <begin position="243"/>
        <end position="458"/>
    </location>
</feature>
<dbReference type="Gene3D" id="2.60.40.1730">
    <property type="entry name" value="tricorn interacting facor f3 domain"/>
    <property type="match status" value="1"/>
</dbReference>
<dbReference type="EC" id="3.4.11.-" evidence="14"/>
<evidence type="ECO:0000256" key="9">
    <source>
        <dbReference type="ARBA" id="ARBA00023049"/>
    </source>
</evidence>
<organism evidence="18 19">
    <name type="scientific">Angiostrongylus cantonensis</name>
    <name type="common">Rat lungworm</name>
    <dbReference type="NCBI Taxonomy" id="6313"/>
    <lineage>
        <taxon>Eukaryota</taxon>
        <taxon>Metazoa</taxon>
        <taxon>Ecdysozoa</taxon>
        <taxon>Nematoda</taxon>
        <taxon>Chromadorea</taxon>
        <taxon>Rhabditida</taxon>
        <taxon>Rhabditina</taxon>
        <taxon>Rhabditomorpha</taxon>
        <taxon>Strongyloidea</taxon>
        <taxon>Metastrongylidae</taxon>
        <taxon>Angiostrongylus</taxon>
    </lineage>
</organism>
<dbReference type="Gene3D" id="1.10.390.10">
    <property type="entry name" value="Neutral Protease Domain 2"/>
    <property type="match status" value="1"/>
</dbReference>
<dbReference type="GO" id="GO:0016285">
    <property type="term" value="F:alanyl aminopeptidase activity"/>
    <property type="evidence" value="ECO:0007669"/>
    <property type="project" value="UniProtKB-EC"/>
</dbReference>
<evidence type="ECO:0000256" key="4">
    <source>
        <dbReference type="ARBA" id="ARBA00022490"/>
    </source>
</evidence>
<evidence type="ECO:0000259" key="15">
    <source>
        <dbReference type="Pfam" id="PF01433"/>
    </source>
</evidence>
<dbReference type="WBParaSite" id="ACAC_0000776401-mRNA-1">
    <property type="protein sequence ID" value="ACAC_0000776401-mRNA-1"/>
    <property type="gene ID" value="ACAC_0000776401"/>
</dbReference>
<dbReference type="Pfam" id="PF01433">
    <property type="entry name" value="Peptidase_M1"/>
    <property type="match status" value="1"/>
</dbReference>
<comment type="subcellular location">
    <subcellularLocation>
        <location evidence="1">Cytoplasm</location>
    </subcellularLocation>
</comment>
<evidence type="ECO:0000256" key="10">
    <source>
        <dbReference type="ARBA" id="ARBA00052895"/>
    </source>
</evidence>